<dbReference type="PROSITE" id="PS50113">
    <property type="entry name" value="PAC"/>
    <property type="match status" value="2"/>
</dbReference>
<dbReference type="KEGG" id="mhor:MSHOH_0506"/>
<dbReference type="Gene3D" id="3.30.565.10">
    <property type="entry name" value="Histidine kinase-like ATPase, C-terminal domain"/>
    <property type="match status" value="1"/>
</dbReference>
<evidence type="ECO:0000256" key="10">
    <source>
        <dbReference type="SAM" id="Coils"/>
    </source>
</evidence>
<dbReference type="InterPro" id="IPR036890">
    <property type="entry name" value="HATPase_C_sf"/>
</dbReference>
<proteinExistence type="predicted"/>
<dbReference type="SUPFAM" id="SSF55874">
    <property type="entry name" value="ATPase domain of HSP90 chaperone/DNA topoisomerase II/histidine kinase"/>
    <property type="match status" value="1"/>
</dbReference>
<dbReference type="SMART" id="SM00091">
    <property type="entry name" value="PAS"/>
    <property type="match status" value="2"/>
</dbReference>
<dbReference type="EMBL" id="CP009516">
    <property type="protein sequence ID" value="AKB76989.1"/>
    <property type="molecule type" value="Genomic_DNA"/>
</dbReference>
<dbReference type="HOGENOM" id="CLU_000445_114_57_2"/>
<keyword evidence="3" id="KW-0997">Cell inner membrane</keyword>
<keyword evidence="14" id="KW-0418">Kinase</keyword>
<dbReference type="PATRIC" id="fig|1434110.4.peg.608"/>
<keyword evidence="15" id="KW-1185">Reference proteome</keyword>
<dbReference type="Gene3D" id="3.30.450.20">
    <property type="entry name" value="PAS domain"/>
    <property type="match status" value="2"/>
</dbReference>
<dbReference type="InterPro" id="IPR013655">
    <property type="entry name" value="PAS_fold_3"/>
</dbReference>
<keyword evidence="8" id="KW-1133">Transmembrane helix</keyword>
<dbReference type="InterPro" id="IPR035965">
    <property type="entry name" value="PAS-like_dom_sf"/>
</dbReference>
<dbReference type="SMART" id="SM00086">
    <property type="entry name" value="PAC"/>
    <property type="match status" value="2"/>
</dbReference>
<dbReference type="FunFam" id="2.10.70.100:FF:000001">
    <property type="entry name" value="Sensory transduction histidine kinase"/>
    <property type="match status" value="1"/>
</dbReference>
<dbReference type="GO" id="GO:0016301">
    <property type="term" value="F:kinase activity"/>
    <property type="evidence" value="ECO:0007669"/>
    <property type="project" value="UniProtKB-KW"/>
</dbReference>
<dbReference type="InterPro" id="IPR011495">
    <property type="entry name" value="Sig_transdc_His_kin_sub2_dim/P"/>
</dbReference>
<dbReference type="InterPro" id="IPR000014">
    <property type="entry name" value="PAS"/>
</dbReference>
<keyword evidence="9" id="KW-0472">Membrane</keyword>
<keyword evidence="10" id="KW-0175">Coiled coil</keyword>
<dbReference type="PANTHER" id="PTHR43065:SF23">
    <property type="entry name" value="SENSOR HISTIDINE KINASE PDTAS"/>
    <property type="match status" value="1"/>
</dbReference>
<comment type="subcellular location">
    <subcellularLocation>
        <location evidence="1">Cell inner membrane</location>
        <topology evidence="1">Multi-pass membrane protein</topology>
    </subcellularLocation>
</comment>
<dbReference type="SUPFAM" id="SSF55785">
    <property type="entry name" value="PYP-like sensor domain (PAS domain)"/>
    <property type="match status" value="2"/>
</dbReference>
<gene>
    <name evidence="14" type="ORF">MSHOH_0506</name>
</gene>
<organism evidence="14 15">
    <name type="scientific">Methanosarcina horonobensis HB-1 = JCM 15518</name>
    <dbReference type="NCBI Taxonomy" id="1434110"/>
    <lineage>
        <taxon>Archaea</taxon>
        <taxon>Methanobacteriati</taxon>
        <taxon>Methanobacteriota</taxon>
        <taxon>Stenosarchaea group</taxon>
        <taxon>Methanomicrobia</taxon>
        <taxon>Methanosarcinales</taxon>
        <taxon>Methanosarcinaceae</taxon>
        <taxon>Methanosarcina</taxon>
    </lineage>
</organism>
<evidence type="ECO:0000256" key="4">
    <source>
        <dbReference type="ARBA" id="ARBA00022679"/>
    </source>
</evidence>
<dbReference type="STRING" id="1434110.MSHOH_0506"/>
<evidence type="ECO:0000256" key="9">
    <source>
        <dbReference type="ARBA" id="ARBA00023136"/>
    </source>
</evidence>
<dbReference type="Pfam" id="PF07568">
    <property type="entry name" value="HisKA_2"/>
    <property type="match status" value="1"/>
</dbReference>
<evidence type="ECO:0000313" key="14">
    <source>
        <dbReference type="EMBL" id="AKB76989.1"/>
    </source>
</evidence>
<keyword evidence="5" id="KW-0812">Transmembrane</keyword>
<keyword evidence="2" id="KW-1003">Cell membrane</keyword>
<dbReference type="PROSITE" id="PS50112">
    <property type="entry name" value="PAS"/>
    <property type="match status" value="2"/>
</dbReference>
<dbReference type="InterPro" id="IPR005467">
    <property type="entry name" value="His_kinase_dom"/>
</dbReference>
<protein>
    <submittedName>
        <fullName evidence="14">Sensory transduction histidine kinase</fullName>
    </submittedName>
</protein>
<accession>A0A0E3S6U6</accession>
<dbReference type="Pfam" id="PF08447">
    <property type="entry name" value="PAS_3"/>
    <property type="match status" value="2"/>
</dbReference>
<evidence type="ECO:0000259" key="13">
    <source>
        <dbReference type="PROSITE" id="PS50113"/>
    </source>
</evidence>
<dbReference type="RefSeq" id="WP_204245376.1">
    <property type="nucleotide sequence ID" value="NZ_CP009516.1"/>
</dbReference>
<evidence type="ECO:0000256" key="3">
    <source>
        <dbReference type="ARBA" id="ARBA00022519"/>
    </source>
</evidence>
<dbReference type="InterPro" id="IPR025847">
    <property type="entry name" value="MEDS_domain"/>
</dbReference>
<dbReference type="GO" id="GO:0000166">
    <property type="term" value="F:nucleotide binding"/>
    <property type="evidence" value="ECO:0007669"/>
    <property type="project" value="UniProtKB-KW"/>
</dbReference>
<dbReference type="Gene3D" id="2.10.70.100">
    <property type="match status" value="1"/>
</dbReference>
<evidence type="ECO:0000259" key="11">
    <source>
        <dbReference type="PROSITE" id="PS50109"/>
    </source>
</evidence>
<dbReference type="Pfam" id="PF02518">
    <property type="entry name" value="HATPase_c"/>
    <property type="match status" value="1"/>
</dbReference>
<feature type="coiled-coil region" evidence="10">
    <location>
        <begin position="213"/>
        <end position="258"/>
    </location>
</feature>
<evidence type="ECO:0000256" key="1">
    <source>
        <dbReference type="ARBA" id="ARBA00004429"/>
    </source>
</evidence>
<keyword evidence="7" id="KW-0547">Nucleotide-binding</keyword>
<evidence type="ECO:0000313" key="15">
    <source>
        <dbReference type="Proteomes" id="UP000033101"/>
    </source>
</evidence>
<evidence type="ECO:0000256" key="5">
    <source>
        <dbReference type="ARBA" id="ARBA00022692"/>
    </source>
</evidence>
<dbReference type="PROSITE" id="PS50109">
    <property type="entry name" value="HIS_KIN"/>
    <property type="match status" value="1"/>
</dbReference>
<evidence type="ECO:0000256" key="8">
    <source>
        <dbReference type="ARBA" id="ARBA00022989"/>
    </source>
</evidence>
<evidence type="ECO:0000259" key="12">
    <source>
        <dbReference type="PROSITE" id="PS50112"/>
    </source>
</evidence>
<dbReference type="OrthoDB" id="134017at2157"/>
<dbReference type="SMART" id="SM00387">
    <property type="entry name" value="HATPase_c"/>
    <property type="match status" value="1"/>
</dbReference>
<dbReference type="InterPro" id="IPR000700">
    <property type="entry name" value="PAS-assoc_C"/>
</dbReference>
<evidence type="ECO:0000256" key="7">
    <source>
        <dbReference type="ARBA" id="ARBA00022741"/>
    </source>
</evidence>
<dbReference type="Proteomes" id="UP000033101">
    <property type="component" value="Chromosome"/>
</dbReference>
<dbReference type="PANTHER" id="PTHR43065">
    <property type="entry name" value="SENSOR HISTIDINE KINASE"/>
    <property type="match status" value="1"/>
</dbReference>
<keyword evidence="6" id="KW-0677">Repeat</keyword>
<feature type="domain" description="PAS" evidence="12">
    <location>
        <begin position="376"/>
        <end position="447"/>
    </location>
</feature>
<dbReference type="CDD" id="cd00130">
    <property type="entry name" value="PAS"/>
    <property type="match status" value="2"/>
</dbReference>
<feature type="domain" description="PAC" evidence="13">
    <location>
        <begin position="452"/>
        <end position="504"/>
    </location>
</feature>
<dbReference type="NCBIfam" id="TIGR00229">
    <property type="entry name" value="sensory_box"/>
    <property type="match status" value="2"/>
</dbReference>
<evidence type="ECO:0000256" key="2">
    <source>
        <dbReference type="ARBA" id="ARBA00022475"/>
    </source>
</evidence>
<reference evidence="14 15" key="1">
    <citation type="submission" date="2014-07" db="EMBL/GenBank/DDBJ databases">
        <title>Methanogenic archaea and the global carbon cycle.</title>
        <authorList>
            <person name="Henriksen J.R."/>
            <person name="Luke J."/>
            <person name="Reinhart S."/>
            <person name="Benedict M.N."/>
            <person name="Youngblut N.D."/>
            <person name="Metcalf M.E."/>
            <person name="Whitaker R.J."/>
            <person name="Metcalf W.W."/>
        </authorList>
    </citation>
    <scope>NUCLEOTIDE SEQUENCE [LARGE SCALE GENOMIC DNA]</scope>
    <source>
        <strain evidence="14 15">HB-1</strain>
    </source>
</reference>
<dbReference type="FunFam" id="3.30.450.20:FF:000088">
    <property type="entry name" value="Sensory transduction histidine kinase"/>
    <property type="match status" value="1"/>
</dbReference>
<dbReference type="InterPro" id="IPR001610">
    <property type="entry name" value="PAC"/>
</dbReference>
<feature type="domain" description="PAS" evidence="12">
    <location>
        <begin position="273"/>
        <end position="320"/>
    </location>
</feature>
<dbReference type="AlphaFoldDB" id="A0A0E3S6U6"/>
<feature type="domain" description="PAC" evidence="13">
    <location>
        <begin position="323"/>
        <end position="375"/>
    </location>
</feature>
<name>A0A0E3S6U6_9EURY</name>
<keyword evidence="4" id="KW-0808">Transferase</keyword>
<evidence type="ECO:0000256" key="6">
    <source>
        <dbReference type="ARBA" id="ARBA00022737"/>
    </source>
</evidence>
<dbReference type="GeneID" id="24829635"/>
<feature type="domain" description="Histidine kinase" evidence="11">
    <location>
        <begin position="512"/>
        <end position="718"/>
    </location>
</feature>
<dbReference type="Pfam" id="PF14417">
    <property type="entry name" value="MEDS"/>
    <property type="match status" value="1"/>
</dbReference>
<dbReference type="GO" id="GO:0005886">
    <property type="term" value="C:plasma membrane"/>
    <property type="evidence" value="ECO:0007669"/>
    <property type="project" value="UniProtKB-SubCell"/>
</dbReference>
<dbReference type="InterPro" id="IPR003594">
    <property type="entry name" value="HATPase_dom"/>
</dbReference>
<sequence length="720" mass="84038">MGTNTRSSGIDVIGDIHWGAHLCQFYQTNEDLMDILVPYFKAGLKANEFCLWITSQSPYVEEAKETLRNSFPGIDVYLEKGQIEILPYTHWLLEEGISDLERLFEGWVEKLNEALANGYDGLRLTVNISWLEKENWSDFVNLEEKLGSLIEDYRIIALCTYFLDRCSAIEIIDIVANHQFSLIKRESIWEHIESHRRRKIEKTAICTVQDEEVEDTEVELRESYDHLEELVKERTMQLEMAYKRLKESERDLSEAQKMAHIGSWKWDIITGELYWSDEIYRIFGLNPQESKATYNAFFNYIHPNDRDFVDTTIKKALYGEQPYDTDYRIISADGEERIVHSRGEVIFDENNTPVQMRGTLQDITERTKIEDSLLLSEERYRSFIQNFTGIAFQQDRNLNLEFVKGNVEEITGYSEEELMSKKRWRKIVEKEDLPLFLKKEREIKNARSPYYGKISYRIRCKDGKIKWVHEVYQKIPGKNGRSDYHQTTITDVTERIKAKETLVKIEDARKKEIHHRIKNNLQVISSLLDLQAEKFSHREAVTTPEILEAFRESQNRVISMSLIHEELYKGEGTDTLNFSAYLQKLAENLLQTYSLCSKNVHLYMDLEENAFFNMDAAVPLGIIVNELVSNSLKHAFTEKEGDIRIRLCREEKNNKTHKSLFSLTISDDGKGISENIELGTVKSLGLQLVSILVDQVDGEIELKRVEGTKFRITFRVAERL</sequence>